<accession>A0A6J5MU78</accession>
<gene>
    <name evidence="1" type="ORF">UFOVP535_18</name>
</gene>
<name>A0A6J5MU78_9CAUD</name>
<evidence type="ECO:0000313" key="1">
    <source>
        <dbReference type="EMBL" id="CAB4148673.1"/>
    </source>
</evidence>
<organism evidence="1">
    <name type="scientific">uncultured Caudovirales phage</name>
    <dbReference type="NCBI Taxonomy" id="2100421"/>
    <lineage>
        <taxon>Viruses</taxon>
        <taxon>Duplodnaviria</taxon>
        <taxon>Heunggongvirae</taxon>
        <taxon>Uroviricota</taxon>
        <taxon>Caudoviricetes</taxon>
        <taxon>Peduoviridae</taxon>
        <taxon>Maltschvirus</taxon>
        <taxon>Maltschvirus maltsch</taxon>
    </lineage>
</organism>
<protein>
    <submittedName>
        <fullName evidence="1">Uncharacterized protein</fullName>
    </submittedName>
</protein>
<proteinExistence type="predicted"/>
<dbReference type="EMBL" id="LR796506">
    <property type="protein sequence ID" value="CAB4148673.1"/>
    <property type="molecule type" value="Genomic_DNA"/>
</dbReference>
<sequence>MGKTTIFRVYNHNKILAYKVATSIRSDEEIYEFILPMFEGSKNIYRIYKNDELVMTLNTKKREYLTKRILEVSTGTIFKDIYEMRDVLLIDRKKALELVKKSFNYRYV</sequence>
<reference evidence="1" key="1">
    <citation type="submission" date="2020-04" db="EMBL/GenBank/DDBJ databases">
        <authorList>
            <person name="Chiriac C."/>
            <person name="Salcher M."/>
            <person name="Ghai R."/>
            <person name="Kavagutti S V."/>
        </authorList>
    </citation>
    <scope>NUCLEOTIDE SEQUENCE</scope>
</reference>